<sequence>MSSTMLRYVAGVTRGHRRRIGSPWRRLPPGRQGLLVLAYLRNGDTYARLTAGFGISIATVFRYVRETTTLLAAQAPTLASVLWQLAWSRTNYAILDGIVIRTDRIAANRPYFAAPANAASPPSKTGTSSTASAAVPTTSPPSPTPSSPSKTTDEKGSLNVKYLSRNAFTFAHVFD</sequence>
<proteinExistence type="predicted"/>
<evidence type="ECO:0000313" key="3">
    <source>
        <dbReference type="EMBL" id="MFC3455169.1"/>
    </source>
</evidence>
<name>A0ABV7P7W7_9PSEU</name>
<protein>
    <submittedName>
        <fullName evidence="3">Transposase family protein</fullName>
    </submittedName>
</protein>
<reference evidence="4" key="1">
    <citation type="journal article" date="2019" name="Int. J. Syst. Evol. Microbiol.">
        <title>The Global Catalogue of Microorganisms (GCM) 10K type strain sequencing project: providing services to taxonomists for standard genome sequencing and annotation.</title>
        <authorList>
            <consortium name="The Broad Institute Genomics Platform"/>
            <consortium name="The Broad Institute Genome Sequencing Center for Infectious Disease"/>
            <person name="Wu L."/>
            <person name="Ma J."/>
        </authorList>
    </citation>
    <scope>NUCLEOTIDE SEQUENCE [LARGE SCALE GENOMIC DNA]</scope>
    <source>
        <strain evidence="4">CGMCC 4.7676</strain>
    </source>
</reference>
<feature type="domain" description="Transposase Helix-turn-helix" evidence="2">
    <location>
        <begin position="25"/>
        <end position="76"/>
    </location>
</feature>
<keyword evidence="4" id="KW-1185">Reference proteome</keyword>
<evidence type="ECO:0000313" key="4">
    <source>
        <dbReference type="Proteomes" id="UP001595645"/>
    </source>
</evidence>
<dbReference type="Pfam" id="PF13613">
    <property type="entry name" value="HTH_Tnp_4"/>
    <property type="match status" value="1"/>
</dbReference>
<feature type="region of interest" description="Disordered" evidence="1">
    <location>
        <begin position="116"/>
        <end position="156"/>
    </location>
</feature>
<dbReference type="InterPro" id="IPR027805">
    <property type="entry name" value="Transposase_HTH_dom"/>
</dbReference>
<organism evidence="3 4">
    <name type="scientific">Amycolatopsis speibonae</name>
    <dbReference type="NCBI Taxonomy" id="1450224"/>
    <lineage>
        <taxon>Bacteria</taxon>
        <taxon>Bacillati</taxon>
        <taxon>Actinomycetota</taxon>
        <taxon>Actinomycetes</taxon>
        <taxon>Pseudonocardiales</taxon>
        <taxon>Pseudonocardiaceae</taxon>
        <taxon>Amycolatopsis</taxon>
    </lineage>
</organism>
<evidence type="ECO:0000259" key="2">
    <source>
        <dbReference type="Pfam" id="PF13613"/>
    </source>
</evidence>
<comment type="caution">
    <text evidence="3">The sequence shown here is derived from an EMBL/GenBank/DDBJ whole genome shotgun (WGS) entry which is preliminary data.</text>
</comment>
<gene>
    <name evidence="3" type="ORF">ACFOSH_37530</name>
</gene>
<dbReference type="RefSeq" id="WP_378245358.1">
    <property type="nucleotide sequence ID" value="NZ_JBHRWK010000080.1"/>
</dbReference>
<evidence type="ECO:0000256" key="1">
    <source>
        <dbReference type="SAM" id="MobiDB-lite"/>
    </source>
</evidence>
<dbReference type="EMBL" id="JBHRWK010000080">
    <property type="protein sequence ID" value="MFC3455169.1"/>
    <property type="molecule type" value="Genomic_DNA"/>
</dbReference>
<accession>A0ABV7P7W7</accession>
<feature type="compositionally biased region" description="Low complexity" evidence="1">
    <location>
        <begin position="116"/>
        <end position="137"/>
    </location>
</feature>
<dbReference type="Proteomes" id="UP001595645">
    <property type="component" value="Unassembled WGS sequence"/>
</dbReference>